<sequence length="662" mass="71090">MPISRDSRNDRRRRVLRDHLEEGQTGKTGKPLRGTPGSDPNFDPSVKRSAGYSQDVRRACNHRLVQLIPVRLRSFLAVVLLSLFLPGLLLAAHYLIYVSGQLPWYGHPLAIVLDASHPRSIAAWVTSQMWLLCLGATILTFQLRRHKLDDYNGEYRLWFWLVLTCLFGSIEASTGIAGLFASALDGWSQNALGWSGPAVVKATTAVLVGMLGLRLCSELKTVPTSVVFVLAGLVCWAASAALGQPELKLEMSLQMRIWLRVSLWLIGLTGVWLAALSYLRNIYIDAQHRFLLRGSLAIAANAVPLRERLRASLPAMRRNSDVAAAGTDDAAGTEETRESRRWGLPWKRKPALESTDGATASPKASRKNAIGASSAPTTSPSRASAKSSTPDAATTTGNRGSSRATSPSQSDTKREQSHADEEQTAPARKAGLGRFFRRSHKGSDDSQTSALPASAAANAKPSRGASAQAADSSSQGPASNTDSSATRSEKSPGRFTSWLRKPKNNDDADEFKKVSSSAAQSRSATAGAANSTQNSTPGTSQRPTKGSSGKSNGSSADESSPRKSRLPKLRGVKLPRPKLGRVISMLKSIKLPKLPSLRLQPPTDDEQADSVGSGSPQKVSHSRPLPGTTPAQAGVGDGPEQPLSKAEKKRLRRMQQQQNRAA</sequence>
<name>A0A518GFW1_9BACT</name>
<feature type="compositionally biased region" description="Basic and acidic residues" evidence="1">
    <location>
        <begin position="411"/>
        <end position="421"/>
    </location>
</feature>
<feature type="compositionally biased region" description="Low complexity" evidence="1">
    <location>
        <begin position="546"/>
        <end position="558"/>
    </location>
</feature>
<feature type="compositionally biased region" description="Polar residues" evidence="1">
    <location>
        <begin position="391"/>
        <end position="410"/>
    </location>
</feature>
<evidence type="ECO:0000313" key="4">
    <source>
        <dbReference type="Proteomes" id="UP000318017"/>
    </source>
</evidence>
<evidence type="ECO:0000256" key="2">
    <source>
        <dbReference type="SAM" id="Phobius"/>
    </source>
</evidence>
<feature type="transmembrane region" description="Helical" evidence="2">
    <location>
        <begin position="192"/>
        <end position="213"/>
    </location>
</feature>
<dbReference type="KEGG" id="ahel:Q31a_58260"/>
<feature type="compositionally biased region" description="Polar residues" evidence="1">
    <location>
        <begin position="530"/>
        <end position="545"/>
    </location>
</feature>
<reference evidence="3 4" key="1">
    <citation type="submission" date="2019-02" db="EMBL/GenBank/DDBJ databases">
        <title>Deep-cultivation of Planctomycetes and their phenomic and genomic characterization uncovers novel biology.</title>
        <authorList>
            <person name="Wiegand S."/>
            <person name="Jogler M."/>
            <person name="Boedeker C."/>
            <person name="Pinto D."/>
            <person name="Vollmers J."/>
            <person name="Rivas-Marin E."/>
            <person name="Kohn T."/>
            <person name="Peeters S.H."/>
            <person name="Heuer A."/>
            <person name="Rast P."/>
            <person name="Oberbeckmann S."/>
            <person name="Bunk B."/>
            <person name="Jeske O."/>
            <person name="Meyerdierks A."/>
            <person name="Storesund J.E."/>
            <person name="Kallscheuer N."/>
            <person name="Luecker S."/>
            <person name="Lage O.M."/>
            <person name="Pohl T."/>
            <person name="Merkel B.J."/>
            <person name="Hornburger P."/>
            <person name="Mueller R.-W."/>
            <person name="Bruemmer F."/>
            <person name="Labrenz M."/>
            <person name="Spormann A.M."/>
            <person name="Op den Camp H."/>
            <person name="Overmann J."/>
            <person name="Amann R."/>
            <person name="Jetten M.S.M."/>
            <person name="Mascher T."/>
            <person name="Medema M.H."/>
            <person name="Devos D.P."/>
            <person name="Kaster A.-K."/>
            <person name="Ovreas L."/>
            <person name="Rohde M."/>
            <person name="Galperin M.Y."/>
            <person name="Jogler C."/>
        </authorList>
    </citation>
    <scope>NUCLEOTIDE SEQUENCE [LARGE SCALE GENOMIC DNA]</scope>
    <source>
        <strain evidence="3 4">Q31a</strain>
    </source>
</reference>
<keyword evidence="2" id="KW-0472">Membrane</keyword>
<accession>A0A518GFW1</accession>
<keyword evidence="2" id="KW-1133">Transmembrane helix</keyword>
<feature type="compositionally biased region" description="Polar residues" evidence="1">
    <location>
        <begin position="610"/>
        <end position="619"/>
    </location>
</feature>
<dbReference type="Proteomes" id="UP000318017">
    <property type="component" value="Chromosome"/>
</dbReference>
<dbReference type="OrthoDB" id="246483at2"/>
<feature type="region of interest" description="Disordered" evidence="1">
    <location>
        <begin position="1"/>
        <end position="47"/>
    </location>
</feature>
<evidence type="ECO:0008006" key="5">
    <source>
        <dbReference type="Google" id="ProtNLM"/>
    </source>
</evidence>
<gene>
    <name evidence="3" type="ORF">Q31a_58260</name>
</gene>
<feature type="compositionally biased region" description="Basic and acidic residues" evidence="1">
    <location>
        <begin position="503"/>
        <end position="513"/>
    </location>
</feature>
<feature type="transmembrane region" description="Helical" evidence="2">
    <location>
        <begin position="121"/>
        <end position="143"/>
    </location>
</feature>
<dbReference type="AlphaFoldDB" id="A0A518GFW1"/>
<feature type="transmembrane region" description="Helical" evidence="2">
    <location>
        <begin position="257"/>
        <end position="279"/>
    </location>
</feature>
<keyword evidence="4" id="KW-1185">Reference proteome</keyword>
<dbReference type="RefSeq" id="WP_145084834.1">
    <property type="nucleotide sequence ID" value="NZ_CP036298.1"/>
</dbReference>
<feature type="transmembrane region" description="Helical" evidence="2">
    <location>
        <begin position="155"/>
        <end position="180"/>
    </location>
</feature>
<feature type="compositionally biased region" description="Low complexity" evidence="1">
    <location>
        <begin position="446"/>
        <end position="479"/>
    </location>
</feature>
<feature type="transmembrane region" description="Helical" evidence="2">
    <location>
        <begin position="75"/>
        <end position="96"/>
    </location>
</feature>
<protein>
    <recommendedName>
        <fullName evidence="5">Transmembrane protein</fullName>
    </recommendedName>
</protein>
<dbReference type="EMBL" id="CP036298">
    <property type="protein sequence ID" value="QDV27437.1"/>
    <property type="molecule type" value="Genomic_DNA"/>
</dbReference>
<feature type="compositionally biased region" description="Basic residues" evidence="1">
    <location>
        <begin position="562"/>
        <end position="579"/>
    </location>
</feature>
<feature type="transmembrane region" description="Helical" evidence="2">
    <location>
        <begin position="225"/>
        <end position="245"/>
    </location>
</feature>
<evidence type="ECO:0000256" key="1">
    <source>
        <dbReference type="SAM" id="MobiDB-lite"/>
    </source>
</evidence>
<organism evidence="3 4">
    <name type="scientific">Aureliella helgolandensis</name>
    <dbReference type="NCBI Taxonomy" id="2527968"/>
    <lineage>
        <taxon>Bacteria</taxon>
        <taxon>Pseudomonadati</taxon>
        <taxon>Planctomycetota</taxon>
        <taxon>Planctomycetia</taxon>
        <taxon>Pirellulales</taxon>
        <taxon>Pirellulaceae</taxon>
        <taxon>Aureliella</taxon>
    </lineage>
</organism>
<keyword evidence="2" id="KW-0812">Transmembrane</keyword>
<feature type="region of interest" description="Disordered" evidence="1">
    <location>
        <begin position="320"/>
        <end position="662"/>
    </location>
</feature>
<feature type="compositionally biased region" description="Low complexity" evidence="1">
    <location>
        <begin position="583"/>
        <end position="599"/>
    </location>
</feature>
<proteinExistence type="predicted"/>
<feature type="compositionally biased region" description="Low complexity" evidence="1">
    <location>
        <begin position="515"/>
        <end position="529"/>
    </location>
</feature>
<feature type="compositionally biased region" description="Low complexity" evidence="1">
    <location>
        <begin position="372"/>
        <end position="390"/>
    </location>
</feature>
<evidence type="ECO:0000313" key="3">
    <source>
        <dbReference type="EMBL" id="QDV27437.1"/>
    </source>
</evidence>